<keyword evidence="4 6" id="KW-0472">Membrane</keyword>
<feature type="region of interest" description="Disordered" evidence="5">
    <location>
        <begin position="1"/>
        <end position="20"/>
    </location>
</feature>
<gene>
    <name evidence="8" type="ORF">SAMN04488561_4357</name>
</gene>
<dbReference type="AlphaFoldDB" id="A0A1H5PHM1"/>
<dbReference type="PANTHER" id="PTHR31310:SF7">
    <property type="entry name" value="PA-PHOSPHATASE RELATED-FAMILY PROTEIN DDB_G0268928"/>
    <property type="match status" value="1"/>
</dbReference>
<dbReference type="STRING" id="561176.SAMN04488561_4357"/>
<name>A0A1H5PHM1_9ACTN</name>
<dbReference type="InterPro" id="IPR026841">
    <property type="entry name" value="Aur1/Ipt1"/>
</dbReference>
<feature type="domain" description="Inositolphosphotransferase Aur1/Ipt1" evidence="7">
    <location>
        <begin position="77"/>
        <end position="257"/>
    </location>
</feature>
<feature type="transmembrane region" description="Helical" evidence="6">
    <location>
        <begin position="108"/>
        <end position="127"/>
    </location>
</feature>
<dbReference type="GO" id="GO:0016020">
    <property type="term" value="C:membrane"/>
    <property type="evidence" value="ECO:0007669"/>
    <property type="project" value="UniProtKB-SubCell"/>
</dbReference>
<evidence type="ECO:0000256" key="1">
    <source>
        <dbReference type="ARBA" id="ARBA00004141"/>
    </source>
</evidence>
<dbReference type="Pfam" id="PF14378">
    <property type="entry name" value="PAP2_3"/>
    <property type="match status" value="1"/>
</dbReference>
<evidence type="ECO:0000256" key="3">
    <source>
        <dbReference type="ARBA" id="ARBA00022989"/>
    </source>
</evidence>
<keyword evidence="3 6" id="KW-1133">Transmembrane helix</keyword>
<sequence length="278" mass="31030">MAHPSLVDEPARDTPAPAGPRTPSELFRWVIRHIRTPRRPVLIVEIGIIAAFYAVYSVIRNSVPDDRARAVANSVRLWGTEQSMNIDFELWLNHTVHAVQWLSVTVNYFYVSLHFVVTGAVLIWLFVRHPGRYRAARTVLVFTTALALFGYYLYPLAPPRLLPSGLFYDTVAIHQTVGALTSGDLQSLSNQYAAMPSMHAGWSMWCGIALVLFARNKWLRVFGVLYPLATVLVITATGNHYVLDAVGGWLTLAAGFGLQRLLHGRSLHTFTQRVPAVP</sequence>
<dbReference type="InterPro" id="IPR052185">
    <property type="entry name" value="IPC_Synthase-Related"/>
</dbReference>
<dbReference type="SUPFAM" id="SSF48317">
    <property type="entry name" value="Acid phosphatase/Vanadium-dependent haloperoxidase"/>
    <property type="match status" value="1"/>
</dbReference>
<organism evidence="8 9">
    <name type="scientific">Jiangella alba</name>
    <dbReference type="NCBI Taxonomy" id="561176"/>
    <lineage>
        <taxon>Bacteria</taxon>
        <taxon>Bacillati</taxon>
        <taxon>Actinomycetota</taxon>
        <taxon>Actinomycetes</taxon>
        <taxon>Jiangellales</taxon>
        <taxon>Jiangellaceae</taxon>
        <taxon>Jiangella</taxon>
    </lineage>
</organism>
<comment type="subcellular location">
    <subcellularLocation>
        <location evidence="1">Membrane</location>
        <topology evidence="1">Multi-pass membrane protein</topology>
    </subcellularLocation>
</comment>
<feature type="transmembrane region" description="Helical" evidence="6">
    <location>
        <begin position="139"/>
        <end position="157"/>
    </location>
</feature>
<dbReference type="InterPro" id="IPR036938">
    <property type="entry name" value="PAP2/HPO_sf"/>
</dbReference>
<feature type="transmembrane region" description="Helical" evidence="6">
    <location>
        <begin position="192"/>
        <end position="214"/>
    </location>
</feature>
<dbReference type="CDD" id="cd03386">
    <property type="entry name" value="PAP2_Aur1_like"/>
    <property type="match status" value="1"/>
</dbReference>
<protein>
    <submittedName>
        <fullName evidence="8">PAP2 superfamily protein</fullName>
    </submittedName>
</protein>
<proteinExistence type="predicted"/>
<keyword evidence="2 6" id="KW-0812">Transmembrane</keyword>
<reference evidence="9" key="1">
    <citation type="submission" date="2016-10" db="EMBL/GenBank/DDBJ databases">
        <authorList>
            <person name="Varghese N."/>
            <person name="Submissions S."/>
        </authorList>
    </citation>
    <scope>NUCLEOTIDE SEQUENCE [LARGE SCALE GENOMIC DNA]</scope>
    <source>
        <strain evidence="9">DSM 45237</strain>
    </source>
</reference>
<accession>A0A1H5PHM1</accession>
<evidence type="ECO:0000256" key="6">
    <source>
        <dbReference type="SAM" id="Phobius"/>
    </source>
</evidence>
<dbReference type="PANTHER" id="PTHR31310">
    <property type="match status" value="1"/>
</dbReference>
<dbReference type="Proteomes" id="UP000181980">
    <property type="component" value="Unassembled WGS sequence"/>
</dbReference>
<evidence type="ECO:0000256" key="5">
    <source>
        <dbReference type="SAM" id="MobiDB-lite"/>
    </source>
</evidence>
<dbReference type="EMBL" id="FNUC01000004">
    <property type="protein sequence ID" value="SEF13215.1"/>
    <property type="molecule type" value="Genomic_DNA"/>
</dbReference>
<evidence type="ECO:0000313" key="8">
    <source>
        <dbReference type="EMBL" id="SEF13215.1"/>
    </source>
</evidence>
<dbReference type="RefSeq" id="WP_069110071.1">
    <property type="nucleotide sequence ID" value="NZ_FNUC01000004.1"/>
</dbReference>
<feature type="transmembrane region" description="Helical" evidence="6">
    <location>
        <begin position="221"/>
        <end position="240"/>
    </location>
</feature>
<evidence type="ECO:0000259" key="7">
    <source>
        <dbReference type="Pfam" id="PF14378"/>
    </source>
</evidence>
<keyword evidence="9" id="KW-1185">Reference proteome</keyword>
<evidence type="ECO:0000313" key="9">
    <source>
        <dbReference type="Proteomes" id="UP000181980"/>
    </source>
</evidence>
<evidence type="ECO:0000256" key="2">
    <source>
        <dbReference type="ARBA" id="ARBA00022692"/>
    </source>
</evidence>
<evidence type="ECO:0000256" key="4">
    <source>
        <dbReference type="ARBA" id="ARBA00023136"/>
    </source>
</evidence>
<feature type="transmembrane region" description="Helical" evidence="6">
    <location>
        <begin position="41"/>
        <end position="59"/>
    </location>
</feature>